<gene>
    <name evidence="2" type="ORF">METZ01_LOCUS143485</name>
</gene>
<keyword evidence="1" id="KW-0175">Coiled coil</keyword>
<proteinExistence type="predicted"/>
<reference evidence="2" key="1">
    <citation type="submission" date="2018-05" db="EMBL/GenBank/DDBJ databases">
        <authorList>
            <person name="Lanie J.A."/>
            <person name="Ng W.-L."/>
            <person name="Kazmierczak K.M."/>
            <person name="Andrzejewski T.M."/>
            <person name="Davidsen T.M."/>
            <person name="Wayne K.J."/>
            <person name="Tettelin H."/>
            <person name="Glass J.I."/>
            <person name="Rusch D."/>
            <person name="Podicherti R."/>
            <person name="Tsui H.-C.T."/>
            <person name="Winkler M.E."/>
        </authorList>
    </citation>
    <scope>NUCLEOTIDE SEQUENCE</scope>
</reference>
<feature type="coiled-coil region" evidence="1">
    <location>
        <begin position="42"/>
        <end position="69"/>
    </location>
</feature>
<dbReference type="EMBL" id="UINC01021966">
    <property type="protein sequence ID" value="SVA90631.1"/>
    <property type="molecule type" value="Genomic_DNA"/>
</dbReference>
<protein>
    <submittedName>
        <fullName evidence="2">Uncharacterized protein</fullName>
    </submittedName>
</protein>
<sequence>MNPEGLLRYWEDCHHRLEDDLRSRFLRRVEVSRLLDLPTSVVMEAVAEHQMLEDALEAAEKAMVVLAEKMAKGVDRGSEELNDISD</sequence>
<dbReference type="AlphaFoldDB" id="A0A381ZNU0"/>
<organism evidence="2">
    <name type="scientific">marine metagenome</name>
    <dbReference type="NCBI Taxonomy" id="408172"/>
    <lineage>
        <taxon>unclassified sequences</taxon>
        <taxon>metagenomes</taxon>
        <taxon>ecological metagenomes</taxon>
    </lineage>
</organism>
<feature type="non-terminal residue" evidence="2">
    <location>
        <position position="86"/>
    </location>
</feature>
<name>A0A381ZNU0_9ZZZZ</name>
<evidence type="ECO:0000256" key="1">
    <source>
        <dbReference type="SAM" id="Coils"/>
    </source>
</evidence>
<evidence type="ECO:0000313" key="2">
    <source>
        <dbReference type="EMBL" id="SVA90631.1"/>
    </source>
</evidence>
<accession>A0A381ZNU0</accession>